<feature type="compositionally biased region" description="Polar residues" evidence="1">
    <location>
        <begin position="1"/>
        <end position="12"/>
    </location>
</feature>
<accession>A0AAN9YN39</accession>
<evidence type="ECO:0000256" key="1">
    <source>
        <dbReference type="SAM" id="MobiDB-lite"/>
    </source>
</evidence>
<dbReference type="Proteomes" id="UP001320420">
    <property type="component" value="Unassembled WGS sequence"/>
</dbReference>
<protein>
    <submittedName>
        <fullName evidence="3">Uncharacterized protein</fullName>
    </submittedName>
</protein>
<organism evidence="3 4">
    <name type="scientific">Diatrype stigma</name>
    <dbReference type="NCBI Taxonomy" id="117547"/>
    <lineage>
        <taxon>Eukaryota</taxon>
        <taxon>Fungi</taxon>
        <taxon>Dikarya</taxon>
        <taxon>Ascomycota</taxon>
        <taxon>Pezizomycotina</taxon>
        <taxon>Sordariomycetes</taxon>
        <taxon>Xylariomycetidae</taxon>
        <taxon>Xylariales</taxon>
        <taxon>Diatrypaceae</taxon>
        <taxon>Diatrype</taxon>
    </lineage>
</organism>
<evidence type="ECO:0000256" key="2">
    <source>
        <dbReference type="SAM" id="Phobius"/>
    </source>
</evidence>
<feature type="transmembrane region" description="Helical" evidence="2">
    <location>
        <begin position="764"/>
        <end position="785"/>
    </location>
</feature>
<feature type="region of interest" description="Disordered" evidence="1">
    <location>
        <begin position="307"/>
        <end position="334"/>
    </location>
</feature>
<keyword evidence="2" id="KW-0812">Transmembrane</keyword>
<feature type="transmembrane region" description="Helical" evidence="2">
    <location>
        <begin position="1140"/>
        <end position="1159"/>
    </location>
</feature>
<keyword evidence="2" id="KW-1133">Transmembrane helix</keyword>
<feature type="region of interest" description="Disordered" evidence="1">
    <location>
        <begin position="726"/>
        <end position="747"/>
    </location>
</feature>
<feature type="compositionally biased region" description="Basic and acidic residues" evidence="1">
    <location>
        <begin position="44"/>
        <end position="61"/>
    </location>
</feature>
<feature type="region of interest" description="Disordered" evidence="1">
    <location>
        <begin position="353"/>
        <end position="372"/>
    </location>
</feature>
<feature type="region of interest" description="Disordered" evidence="1">
    <location>
        <begin position="1002"/>
        <end position="1027"/>
    </location>
</feature>
<feature type="transmembrane region" description="Helical" evidence="2">
    <location>
        <begin position="169"/>
        <end position="191"/>
    </location>
</feature>
<feature type="transmembrane region" description="Helical" evidence="2">
    <location>
        <begin position="899"/>
        <end position="919"/>
    </location>
</feature>
<evidence type="ECO:0000313" key="4">
    <source>
        <dbReference type="Proteomes" id="UP001320420"/>
    </source>
</evidence>
<feature type="transmembrane region" description="Helical" evidence="2">
    <location>
        <begin position="1029"/>
        <end position="1054"/>
    </location>
</feature>
<feature type="compositionally biased region" description="Low complexity" evidence="1">
    <location>
        <begin position="315"/>
        <end position="334"/>
    </location>
</feature>
<reference evidence="3 4" key="1">
    <citation type="submission" date="2024-02" db="EMBL/GenBank/DDBJ databases">
        <title>De novo assembly and annotation of 12 fungi associated with fruit tree decline syndrome in Ontario, Canada.</title>
        <authorList>
            <person name="Sulman M."/>
            <person name="Ellouze W."/>
            <person name="Ilyukhin E."/>
        </authorList>
    </citation>
    <scope>NUCLEOTIDE SEQUENCE [LARGE SCALE GENOMIC DNA]</scope>
    <source>
        <strain evidence="3 4">M11/M66-122</strain>
    </source>
</reference>
<sequence length="1238" mass="132546">MYQIPGQRTRQSPGVRFEAVPQGDVDYDDAEEQPRSTGPQATQRESRLTDARSTAKVEPNETHNVAIDNEESAPLHYAYKRANNPEDQPGYSTAEDVPRPDGGDNEQDIADNYPPRQPVGTELDPTWKAYDLEQGDHSLNSLLQTSHEGKARSVGEAHNYKPWPFRYPFMSILLLLILILLGLVGLAVHILPDGTKDAAPLYTIHNSTTLRLRSAPIHDKDVDVIQGHQEIREEPTYRLLDGLKSNNSLPILQAPSTSLAQSNVFSSPHGRLPVLAILESTTSNLDSLGSSILAAPNHIPKSYIPPASENLIPRTHNNTTTKTPTTSDGSGKTCTVTVEDKATTTVEDVTVTVGPEGPSATEASSTVDSDDSDCDTTLTITIAYSDYVTIGVNTVTVDLRTPTQTKLQKPDVTPTAADPTSTCYYTTVTEAAKADNLVAATTVTVDVTVLVDKRQPPLTLHPQPLDKRACVSGGVFTVTETIAVLDHTTVTEFNTVTMNVQGPTTTAGQPSPTDSPHVTMIPITTTDENGEAVTSAEASLLASGHQSFQTTKVTFSTTDHDGSAFLTTATGFFDPAGDRMTPNSDPDEPITSGDAQDDILTAIGTTLTNADGDATLTSSVLVHGIMRTTTRRDSLARPTRTESVLVLDALQTTTLTDARGEPTRTATFWAMSRTSTLTDEDGKPTATVVTALAETPSAVTLTDGQGRATATLTSLVQAGFLIAGDDATPASRPTSTTTTDNDSSQDGSGDGALYKVYAITKGQYFTGLILPTLLATALSIPIRILNYVAKLYQPFHTLALASTSTSTSPSRGARASAASSICLPVLDGIRTSLAGVRTRSRPLPLLPLTDLLVALSAALVPLGAETVRVVLQGDECRSGQGDADNCAVTVGVFPGPARVAVAVLAAMAVLVLLAAAVALRRGYRTGVPAEPWSLREMARLASAPEVREYLGRLRADVASGNIRIKDVVRSLEGKRFSLDYRRRGGDGAAMTVLVLEDDPEYATEKPRDDVQEGGLGESERPPRKKGSPFSVLTTWGRVSVMAVLCGLLILILVYGEARGSREFESFMASESLEVRLVFTSVGVIITLFWSSYFDCVAFVSPYKLIQGDDERSRAAAIHMSPPTNAFSGLYIALGRSRRDLYLGAVSVTAIMSEFLPALLNNVPYRVVQTHLAHVVCTWMAVGVLSVMVLVVLGSFFVDWPDFPIDPSTIVGAAFYAYDLQSSPEEAVQKRSSQWSMED</sequence>
<feature type="compositionally biased region" description="Low complexity" evidence="1">
    <location>
        <begin position="353"/>
        <end position="367"/>
    </location>
</feature>
<gene>
    <name evidence="3" type="ORF">SLS62_007846</name>
</gene>
<feature type="transmembrane region" description="Helical" evidence="2">
    <location>
        <begin position="1171"/>
        <end position="1197"/>
    </location>
</feature>
<feature type="region of interest" description="Disordered" evidence="1">
    <location>
        <begin position="573"/>
        <end position="592"/>
    </location>
</feature>
<comment type="caution">
    <text evidence="3">The sequence shown here is derived from an EMBL/GenBank/DDBJ whole genome shotgun (WGS) entry which is preliminary data.</text>
</comment>
<feature type="transmembrane region" description="Helical" evidence="2">
    <location>
        <begin position="1074"/>
        <end position="1093"/>
    </location>
</feature>
<dbReference type="EMBL" id="JAKJXP020000068">
    <property type="protein sequence ID" value="KAK7750216.1"/>
    <property type="molecule type" value="Genomic_DNA"/>
</dbReference>
<dbReference type="AlphaFoldDB" id="A0AAN9YN39"/>
<feature type="region of interest" description="Disordered" evidence="1">
    <location>
        <begin position="1"/>
        <end position="119"/>
    </location>
</feature>
<keyword evidence="2" id="KW-0472">Membrane</keyword>
<evidence type="ECO:0000313" key="3">
    <source>
        <dbReference type="EMBL" id="KAK7750216.1"/>
    </source>
</evidence>
<proteinExistence type="predicted"/>
<name>A0AAN9YN39_9PEZI</name>
<keyword evidence="4" id="KW-1185">Reference proteome</keyword>